<dbReference type="UniPathway" id="UPA00196"/>
<reference evidence="3 4" key="1">
    <citation type="journal article" date="2012" name="MBio">
        <title>Comparative genome analysis of three eukaryotic parasites with differing abilities to transform leukocytes reveals key mediators of Theileria-induced leukocyte transformation.</title>
        <authorList>
            <person name="Hayashida K."/>
            <person name="Hara Y."/>
            <person name="Abe T."/>
            <person name="Yamasaki C."/>
            <person name="Toyoda A."/>
            <person name="Kosuge T."/>
            <person name="Suzuki Y."/>
            <person name="Sato Y."/>
            <person name="Kawashima S."/>
            <person name="Katayama T."/>
            <person name="Wakaguri H."/>
            <person name="Inoue N."/>
            <person name="Homma K."/>
            <person name="Tada-Umezaki M."/>
            <person name="Yagi Y."/>
            <person name="Fujii Y."/>
            <person name="Habara T."/>
            <person name="Kanehisa M."/>
            <person name="Watanabe H."/>
            <person name="Ito K."/>
            <person name="Gojobori T."/>
            <person name="Sugawara H."/>
            <person name="Imanishi T."/>
            <person name="Weir W."/>
            <person name="Gardner M."/>
            <person name="Pain A."/>
            <person name="Shiels B."/>
            <person name="Hattori M."/>
            <person name="Nene V."/>
            <person name="Sugimoto C."/>
        </authorList>
    </citation>
    <scope>NUCLEOTIDE SEQUENCE [LARGE SCALE GENOMIC DNA]</scope>
    <source>
        <strain evidence="3 4">Shintoku</strain>
    </source>
</reference>
<dbReference type="AlphaFoldDB" id="J4DNZ7"/>
<accession>J4DNZ7</accession>
<gene>
    <name evidence="3" type="ORF">TOT_020000100</name>
</gene>
<feature type="chain" id="PRO_5003777977" evidence="2">
    <location>
        <begin position="18"/>
        <end position="757"/>
    </location>
</feature>
<dbReference type="GO" id="GO:0016020">
    <property type="term" value="C:membrane"/>
    <property type="evidence" value="ECO:0007669"/>
    <property type="project" value="GOC"/>
</dbReference>
<dbReference type="OMA" id="TLESWCY"/>
<evidence type="ECO:0000256" key="1">
    <source>
        <dbReference type="SAM" id="Phobius"/>
    </source>
</evidence>
<keyword evidence="1" id="KW-1133">Transmembrane helix</keyword>
<dbReference type="EMBL" id="AP011947">
    <property type="protein sequence ID" value="BAM39829.1"/>
    <property type="molecule type" value="Genomic_DNA"/>
</dbReference>
<proteinExistence type="predicted"/>
<evidence type="ECO:0000313" key="4">
    <source>
        <dbReference type="Proteomes" id="UP000003786"/>
    </source>
</evidence>
<feature type="transmembrane region" description="Helical" evidence="1">
    <location>
        <begin position="719"/>
        <end position="740"/>
    </location>
</feature>
<dbReference type="KEGG" id="tot:TOT_020000100"/>
<evidence type="ECO:0000256" key="2">
    <source>
        <dbReference type="SAM" id="SignalP"/>
    </source>
</evidence>
<dbReference type="Proteomes" id="UP000003786">
    <property type="component" value="Chromosome 2"/>
</dbReference>
<keyword evidence="1" id="KW-0812">Transmembrane</keyword>
<dbReference type="eggNOG" id="ENOG502QXBI">
    <property type="taxonomic scope" value="Eukaryota"/>
</dbReference>
<keyword evidence="4" id="KW-1185">Reference proteome</keyword>
<protein>
    <submittedName>
        <fullName evidence="3">Uncharacterized protein</fullName>
    </submittedName>
</protein>
<keyword evidence="1" id="KW-0472">Membrane</keyword>
<dbReference type="GeneID" id="20714282"/>
<sequence>MYIIYLPLFLFLNLVSCVNFYSGINFNLNDVPKDFPLLGTFYNKLYFYYFNSVVDNGDNKFDDSYKPLDSIAAGLSLYTDPVYDLDKIPHLTKNKHLLGTLESWCYSLTLFLFYSRYGVDAKYKGTNIFPYLVDRCMNLNYNFTNYKVDMDFVDLLINTDTQLDDVYLFEKFSRMCPRPCYLNKQDVRACSASPNLKDLDVLNEFVSNPGCYLNDFFQKYCLSYSAMKRKTVDSFKSLFNPDSNIFMYADKWSYLHMPKRVELELSMENLSYLLFLKMVKNCETKNCKEIQELISAGALKNLSVKFVAGRIDLTSQDPEKRFNLSFGLTFNVDQFRVNNVNQMFDFSIRDVDFDVYYDALLGFDPSDTANGSNDGEVKNGDKAATLRDRYNKYMEPRLNKYKIKHEPNGSDQPDQVQNKFEFLNMKGLGQHREVTLSATVSTSVFKRLKALNSRYYLKLTHMLDTGVYIDNDELQNSFHFVSHEREIFTRGPDAMVAGDDGTATVNLTLLSTPFVDIEQPEMNSSPVIYHGYVVLDEAVLGFKRLAVTYTLTLHTRYMNMHKKITPELDRVDNLRLLRSQVSREYAMVMVSQPTLYALNSYSAFESVHLDQPYLKSLRFLRKASFNTFAGTQDSANASDHLVVDGATAKWVPVRFTDCNNCNVSLKLCQGYRTGLAASTRVVNTYFCNPIIREMGGDVVEAGCYLVFSVPVGDQYEYKFVSNVTFSVISISCLVSAVMVFKYMDKMGHRIGHKHKSK</sequence>
<feature type="signal peptide" evidence="2">
    <location>
        <begin position="1"/>
        <end position="17"/>
    </location>
</feature>
<keyword evidence="2" id="KW-0732">Signal</keyword>
<organism evidence="3 4">
    <name type="scientific">Theileria orientalis strain Shintoku</name>
    <dbReference type="NCBI Taxonomy" id="869250"/>
    <lineage>
        <taxon>Eukaryota</taxon>
        <taxon>Sar</taxon>
        <taxon>Alveolata</taxon>
        <taxon>Apicomplexa</taxon>
        <taxon>Aconoidasida</taxon>
        <taxon>Piroplasmida</taxon>
        <taxon>Theileriidae</taxon>
        <taxon>Theileria</taxon>
    </lineage>
</organism>
<dbReference type="OrthoDB" id="364266at2759"/>
<name>J4DNZ7_THEOR</name>
<dbReference type="GO" id="GO:0006506">
    <property type="term" value="P:GPI anchor biosynthetic process"/>
    <property type="evidence" value="ECO:0007669"/>
    <property type="project" value="UniProtKB-UniPathway"/>
</dbReference>
<dbReference type="RefSeq" id="XP_009690130.1">
    <property type="nucleotide sequence ID" value="XM_009691835.1"/>
</dbReference>
<dbReference type="VEuPathDB" id="PiroplasmaDB:TOT_020000100"/>
<evidence type="ECO:0000313" key="3">
    <source>
        <dbReference type="EMBL" id="BAM39829.1"/>
    </source>
</evidence>